<protein>
    <submittedName>
        <fullName evidence="1">Uncharacterized protein</fullName>
    </submittedName>
</protein>
<sequence>MKFMTLPMLASLGFQSSDLLKLPRLPAVVVAELQPAMA</sequence>
<dbReference type="AlphaFoldDB" id="A0AA88DA96"/>
<organism evidence="1 2">
    <name type="scientific">Ficus carica</name>
    <name type="common">Common fig</name>
    <dbReference type="NCBI Taxonomy" id="3494"/>
    <lineage>
        <taxon>Eukaryota</taxon>
        <taxon>Viridiplantae</taxon>
        <taxon>Streptophyta</taxon>
        <taxon>Embryophyta</taxon>
        <taxon>Tracheophyta</taxon>
        <taxon>Spermatophyta</taxon>
        <taxon>Magnoliopsida</taxon>
        <taxon>eudicotyledons</taxon>
        <taxon>Gunneridae</taxon>
        <taxon>Pentapetalae</taxon>
        <taxon>rosids</taxon>
        <taxon>fabids</taxon>
        <taxon>Rosales</taxon>
        <taxon>Moraceae</taxon>
        <taxon>Ficeae</taxon>
        <taxon>Ficus</taxon>
    </lineage>
</organism>
<proteinExistence type="predicted"/>
<accession>A0AA88DA96</accession>
<evidence type="ECO:0000313" key="2">
    <source>
        <dbReference type="Proteomes" id="UP001187192"/>
    </source>
</evidence>
<keyword evidence="2" id="KW-1185">Reference proteome</keyword>
<evidence type="ECO:0000313" key="1">
    <source>
        <dbReference type="EMBL" id="GMN48761.1"/>
    </source>
</evidence>
<name>A0AA88DA96_FICCA</name>
<gene>
    <name evidence="1" type="ORF">TIFTF001_017925</name>
</gene>
<dbReference type="Proteomes" id="UP001187192">
    <property type="component" value="Unassembled WGS sequence"/>
</dbReference>
<comment type="caution">
    <text evidence="1">The sequence shown here is derived from an EMBL/GenBank/DDBJ whole genome shotgun (WGS) entry which is preliminary data.</text>
</comment>
<reference evidence="1" key="1">
    <citation type="submission" date="2023-07" db="EMBL/GenBank/DDBJ databases">
        <title>draft genome sequence of fig (Ficus carica).</title>
        <authorList>
            <person name="Takahashi T."/>
            <person name="Nishimura K."/>
        </authorList>
    </citation>
    <scope>NUCLEOTIDE SEQUENCE</scope>
</reference>
<dbReference type="EMBL" id="BTGU01000029">
    <property type="protein sequence ID" value="GMN48761.1"/>
    <property type="molecule type" value="Genomic_DNA"/>
</dbReference>